<evidence type="ECO:0000313" key="2">
    <source>
        <dbReference type="Proteomes" id="UP000265520"/>
    </source>
</evidence>
<reference evidence="1 2" key="1">
    <citation type="journal article" date="2018" name="Front. Plant Sci.">
        <title>Red Clover (Trifolium pratense) and Zigzag Clover (T. medium) - A Picture of Genomic Similarities and Differences.</title>
        <authorList>
            <person name="Dluhosova J."/>
            <person name="Istvanek J."/>
            <person name="Nedelnik J."/>
            <person name="Repkova J."/>
        </authorList>
    </citation>
    <scope>NUCLEOTIDE SEQUENCE [LARGE SCALE GENOMIC DNA]</scope>
    <source>
        <strain evidence="2">cv. 10/8</strain>
        <tissue evidence="1">Leaf</tissue>
    </source>
</reference>
<proteinExistence type="predicted"/>
<keyword evidence="2" id="KW-1185">Reference proteome</keyword>
<protein>
    <submittedName>
        <fullName evidence="1">Uncharacterized protein</fullName>
    </submittedName>
</protein>
<dbReference type="AlphaFoldDB" id="A0A392VE69"/>
<name>A0A392VE69_9FABA</name>
<organism evidence="1 2">
    <name type="scientific">Trifolium medium</name>
    <dbReference type="NCBI Taxonomy" id="97028"/>
    <lineage>
        <taxon>Eukaryota</taxon>
        <taxon>Viridiplantae</taxon>
        <taxon>Streptophyta</taxon>
        <taxon>Embryophyta</taxon>
        <taxon>Tracheophyta</taxon>
        <taxon>Spermatophyta</taxon>
        <taxon>Magnoliopsida</taxon>
        <taxon>eudicotyledons</taxon>
        <taxon>Gunneridae</taxon>
        <taxon>Pentapetalae</taxon>
        <taxon>rosids</taxon>
        <taxon>fabids</taxon>
        <taxon>Fabales</taxon>
        <taxon>Fabaceae</taxon>
        <taxon>Papilionoideae</taxon>
        <taxon>50 kb inversion clade</taxon>
        <taxon>NPAAA clade</taxon>
        <taxon>Hologalegina</taxon>
        <taxon>IRL clade</taxon>
        <taxon>Trifolieae</taxon>
        <taxon>Trifolium</taxon>
    </lineage>
</organism>
<dbReference type="Proteomes" id="UP000265520">
    <property type="component" value="Unassembled WGS sequence"/>
</dbReference>
<accession>A0A392VE69</accession>
<comment type="caution">
    <text evidence="1">The sequence shown here is derived from an EMBL/GenBank/DDBJ whole genome shotgun (WGS) entry which is preliminary data.</text>
</comment>
<evidence type="ECO:0000313" key="1">
    <source>
        <dbReference type="EMBL" id="MCI85733.1"/>
    </source>
</evidence>
<dbReference type="EMBL" id="LXQA011122524">
    <property type="protein sequence ID" value="MCI85733.1"/>
    <property type="molecule type" value="Genomic_DNA"/>
</dbReference>
<sequence length="43" mass="4690">MKVQLKDKSVATKDTTTLKSGTMDLDNVSVGDVVLQFGEFSKK</sequence>
<feature type="non-terminal residue" evidence="1">
    <location>
        <position position="43"/>
    </location>
</feature>